<evidence type="ECO:0000256" key="2">
    <source>
        <dbReference type="SAM" id="MobiDB-lite"/>
    </source>
</evidence>
<feature type="coiled-coil region" evidence="1">
    <location>
        <begin position="159"/>
        <end position="200"/>
    </location>
</feature>
<evidence type="ECO:0000313" key="4">
    <source>
        <dbReference type="Proteomes" id="UP001237642"/>
    </source>
</evidence>
<dbReference type="EMBL" id="JAUIZM010000004">
    <property type="protein sequence ID" value="KAK1389903.1"/>
    <property type="molecule type" value="Genomic_DNA"/>
</dbReference>
<feature type="region of interest" description="Disordered" evidence="2">
    <location>
        <begin position="260"/>
        <end position="285"/>
    </location>
</feature>
<protein>
    <submittedName>
        <fullName evidence="3">Uncharacterized protein</fullName>
    </submittedName>
</protein>
<reference evidence="3" key="2">
    <citation type="submission" date="2023-05" db="EMBL/GenBank/DDBJ databases">
        <authorList>
            <person name="Schelkunov M.I."/>
        </authorList>
    </citation>
    <scope>NUCLEOTIDE SEQUENCE</scope>
    <source>
        <strain evidence="3">Hsosn_3</strain>
        <tissue evidence="3">Leaf</tissue>
    </source>
</reference>
<evidence type="ECO:0000313" key="3">
    <source>
        <dbReference type="EMBL" id="KAK1389903.1"/>
    </source>
</evidence>
<gene>
    <name evidence="3" type="ORF">POM88_018081</name>
</gene>
<reference evidence="3" key="1">
    <citation type="submission" date="2023-02" db="EMBL/GenBank/DDBJ databases">
        <title>Genome of toxic invasive species Heracleum sosnowskyi carries increased number of genes despite the absence of recent whole-genome duplications.</title>
        <authorList>
            <person name="Schelkunov M."/>
            <person name="Shtratnikova V."/>
            <person name="Makarenko M."/>
            <person name="Klepikova A."/>
            <person name="Omelchenko D."/>
            <person name="Novikova G."/>
            <person name="Obukhova E."/>
            <person name="Bogdanov V."/>
            <person name="Penin A."/>
            <person name="Logacheva M."/>
        </authorList>
    </citation>
    <scope>NUCLEOTIDE SEQUENCE</scope>
    <source>
        <strain evidence="3">Hsosn_3</strain>
        <tissue evidence="3">Leaf</tissue>
    </source>
</reference>
<accession>A0AAD8IRM4</accession>
<keyword evidence="1" id="KW-0175">Coiled coil</keyword>
<dbReference type="AlphaFoldDB" id="A0AAD8IRM4"/>
<keyword evidence="4" id="KW-1185">Reference proteome</keyword>
<name>A0AAD8IRM4_9APIA</name>
<organism evidence="3 4">
    <name type="scientific">Heracleum sosnowskyi</name>
    <dbReference type="NCBI Taxonomy" id="360622"/>
    <lineage>
        <taxon>Eukaryota</taxon>
        <taxon>Viridiplantae</taxon>
        <taxon>Streptophyta</taxon>
        <taxon>Embryophyta</taxon>
        <taxon>Tracheophyta</taxon>
        <taxon>Spermatophyta</taxon>
        <taxon>Magnoliopsida</taxon>
        <taxon>eudicotyledons</taxon>
        <taxon>Gunneridae</taxon>
        <taxon>Pentapetalae</taxon>
        <taxon>asterids</taxon>
        <taxon>campanulids</taxon>
        <taxon>Apiales</taxon>
        <taxon>Apiaceae</taxon>
        <taxon>Apioideae</taxon>
        <taxon>apioid superclade</taxon>
        <taxon>Tordylieae</taxon>
        <taxon>Tordyliinae</taxon>
        <taxon>Heracleum</taxon>
    </lineage>
</organism>
<sequence>MVRKEKRANRVLVPLSDIHSSNSLFSCSSSSSSQNQYLELVDLDWCIMSTSSDPPIVTQLNERVLASGRGLITPLGFYHDTDYMFVKKPSDYDHNLYYQNLNHHYNNNHGARGIPGPVNKEIMDRACAQLVVGRAPNPLKTPFVDLPKEEMDTTYESKVADLSSEVANMKAQVTSATEESGAMKDKYDDLQAELSKSKEEIIAEFQKSDAYDQAIADAGAPEIYRTFVVAEKHLKTDPGACWESFIDHFVAAKKDIEDGLGEPMPFDGPNPFIIPAGSDSPQPSK</sequence>
<comment type="caution">
    <text evidence="3">The sequence shown here is derived from an EMBL/GenBank/DDBJ whole genome shotgun (WGS) entry which is preliminary data.</text>
</comment>
<evidence type="ECO:0000256" key="1">
    <source>
        <dbReference type="SAM" id="Coils"/>
    </source>
</evidence>
<proteinExistence type="predicted"/>
<dbReference type="Proteomes" id="UP001237642">
    <property type="component" value="Unassembled WGS sequence"/>
</dbReference>